<protein>
    <submittedName>
        <fullName evidence="1">Uncharacterized protein</fullName>
    </submittedName>
</protein>
<evidence type="ECO:0000313" key="2">
    <source>
        <dbReference type="Proteomes" id="UP000238739"/>
    </source>
</evidence>
<dbReference type="EMBL" id="OGVC01000023">
    <property type="protein sequence ID" value="SPC38823.1"/>
    <property type="molecule type" value="Genomic_DNA"/>
</dbReference>
<comment type="caution">
    <text evidence="1">The sequence shown here is derived from an EMBL/GenBank/DDBJ whole genome shotgun (WGS) entry which is preliminary data.</text>
</comment>
<accession>A0A2N9DWA4</accession>
<proteinExistence type="predicted"/>
<dbReference type="Proteomes" id="UP000238739">
    <property type="component" value="Unassembled WGS sequence"/>
</dbReference>
<organism evidence="1 2">
    <name type="scientific">Latilactobacillus fuchuensis</name>
    <dbReference type="NCBI Taxonomy" id="164393"/>
    <lineage>
        <taxon>Bacteria</taxon>
        <taxon>Bacillati</taxon>
        <taxon>Bacillota</taxon>
        <taxon>Bacilli</taxon>
        <taxon>Lactobacillales</taxon>
        <taxon>Lactobacillaceae</taxon>
        <taxon>Latilactobacillus</taxon>
    </lineage>
</organism>
<keyword evidence="2" id="KW-1185">Reference proteome</keyword>
<name>A0A2N9DWA4_9LACO</name>
<sequence length="40" mass="4728">MLIKFTFFRLNLYKMNIPLIADDYLAKEFILSIISFGTII</sequence>
<dbReference type="AlphaFoldDB" id="A0A2N9DWA4"/>
<evidence type="ECO:0000313" key="1">
    <source>
        <dbReference type="EMBL" id="SPC38823.1"/>
    </source>
</evidence>
<reference evidence="1" key="1">
    <citation type="submission" date="2018-01" db="EMBL/GenBank/DDBJ databases">
        <authorList>
            <person name="Chaillou S."/>
        </authorList>
    </citation>
    <scope>NUCLEOTIDE SEQUENCE [LARGE SCALE GENOMIC DNA]</scope>
    <source>
        <strain evidence="1">MFPC41A2801</strain>
    </source>
</reference>
<gene>
    <name evidence="1" type="ORF">LFUMFP_30026</name>
</gene>